<evidence type="ECO:0000256" key="7">
    <source>
        <dbReference type="ARBA" id="ARBA00023288"/>
    </source>
</evidence>
<evidence type="ECO:0000256" key="9">
    <source>
        <dbReference type="SAM" id="SignalP"/>
    </source>
</evidence>
<keyword evidence="2" id="KW-1003">Cell membrane</keyword>
<comment type="subcellular location">
    <subcellularLocation>
        <location evidence="1">Cell membrane</location>
        <topology evidence="1">Lipid-anchor</topology>
        <topology evidence="1">GPI-anchor</topology>
    </subcellularLocation>
</comment>
<evidence type="ECO:0000256" key="6">
    <source>
        <dbReference type="ARBA" id="ARBA00023180"/>
    </source>
</evidence>
<dbReference type="PANTHER" id="PTHR34992">
    <property type="entry name" value="HYPHAL ANASTAMOSIS-7 PROTEIN"/>
    <property type="match status" value="1"/>
</dbReference>
<feature type="signal peptide" evidence="9">
    <location>
        <begin position="1"/>
        <end position="19"/>
    </location>
</feature>
<keyword evidence="12" id="KW-1185">Reference proteome</keyword>
<evidence type="ECO:0000256" key="8">
    <source>
        <dbReference type="SAM" id="MobiDB-lite"/>
    </source>
</evidence>
<accession>A0A0D7A3P6</accession>
<gene>
    <name evidence="11" type="ORF">FISHEDRAFT_49327</name>
</gene>
<keyword evidence="4 9" id="KW-0732">Signal</keyword>
<dbReference type="InterPro" id="IPR046530">
    <property type="entry name" value="BIM1-like_dom"/>
</dbReference>
<keyword evidence="3" id="KW-0336">GPI-anchor</keyword>
<dbReference type="InterPro" id="IPR046936">
    <property type="entry name" value="BIM1-like"/>
</dbReference>
<evidence type="ECO:0000259" key="10">
    <source>
        <dbReference type="Pfam" id="PF20238"/>
    </source>
</evidence>
<evidence type="ECO:0000313" key="11">
    <source>
        <dbReference type="EMBL" id="KIY45340.1"/>
    </source>
</evidence>
<dbReference type="AlphaFoldDB" id="A0A0D7A3P6"/>
<feature type="chain" id="PRO_5002316137" description="Copper acquisition factor BIM1-like domain-containing protein" evidence="9">
    <location>
        <begin position="20"/>
        <end position="202"/>
    </location>
</feature>
<name>A0A0D7A3P6_9AGAR</name>
<reference evidence="11 12" key="1">
    <citation type="journal article" date="2015" name="Fungal Genet. Biol.">
        <title>Evolution of novel wood decay mechanisms in Agaricales revealed by the genome sequences of Fistulina hepatica and Cylindrobasidium torrendii.</title>
        <authorList>
            <person name="Floudas D."/>
            <person name="Held B.W."/>
            <person name="Riley R."/>
            <person name="Nagy L.G."/>
            <person name="Koehler G."/>
            <person name="Ransdell A.S."/>
            <person name="Younus H."/>
            <person name="Chow J."/>
            <person name="Chiniquy J."/>
            <person name="Lipzen A."/>
            <person name="Tritt A."/>
            <person name="Sun H."/>
            <person name="Haridas S."/>
            <person name="LaButti K."/>
            <person name="Ohm R.A."/>
            <person name="Kues U."/>
            <person name="Blanchette R.A."/>
            <person name="Grigoriev I.V."/>
            <person name="Minto R.E."/>
            <person name="Hibbett D.S."/>
        </authorList>
    </citation>
    <scope>NUCLEOTIDE SEQUENCE [LARGE SCALE GENOMIC DNA]</scope>
    <source>
        <strain evidence="11 12">ATCC 64428</strain>
    </source>
</reference>
<dbReference type="GO" id="GO:0098552">
    <property type="term" value="C:side of membrane"/>
    <property type="evidence" value="ECO:0007669"/>
    <property type="project" value="UniProtKB-KW"/>
</dbReference>
<keyword evidence="5" id="KW-0472">Membrane</keyword>
<organism evidence="11 12">
    <name type="scientific">Fistulina hepatica ATCC 64428</name>
    <dbReference type="NCBI Taxonomy" id="1128425"/>
    <lineage>
        <taxon>Eukaryota</taxon>
        <taxon>Fungi</taxon>
        <taxon>Dikarya</taxon>
        <taxon>Basidiomycota</taxon>
        <taxon>Agaricomycotina</taxon>
        <taxon>Agaricomycetes</taxon>
        <taxon>Agaricomycetidae</taxon>
        <taxon>Agaricales</taxon>
        <taxon>Fistulinaceae</taxon>
        <taxon>Fistulina</taxon>
    </lineage>
</organism>
<dbReference type="PANTHER" id="PTHR34992:SF11">
    <property type="entry name" value="COPPER ACQUISITION FACTOR BIM1-LIKE DOMAIN-CONTAINING PROTEIN"/>
    <property type="match status" value="1"/>
</dbReference>
<proteinExistence type="predicted"/>
<feature type="region of interest" description="Disordered" evidence="8">
    <location>
        <begin position="154"/>
        <end position="175"/>
    </location>
</feature>
<evidence type="ECO:0000256" key="1">
    <source>
        <dbReference type="ARBA" id="ARBA00004609"/>
    </source>
</evidence>
<dbReference type="GO" id="GO:0005886">
    <property type="term" value="C:plasma membrane"/>
    <property type="evidence" value="ECO:0007669"/>
    <property type="project" value="UniProtKB-SubCell"/>
</dbReference>
<dbReference type="Proteomes" id="UP000054144">
    <property type="component" value="Unassembled WGS sequence"/>
</dbReference>
<sequence>MRVSTFLFTALALVGAVQAHFQLQFPTPRGVFNMDNEVDFCDGYDTPATNRTTFPLSGGFFSLNSEHESWTAGVFVSAAADPTSFDNFTQVKSFFSETGEGLYCFPLNLSNDTALTNGTNVTIQIEYNGGDGNLFQCADLTLSDDYTISSSVSCTNASSSSSSTSSSSTTSATSSSSSADVVDVAAPRLLLALVAGLSFVFL</sequence>
<dbReference type="OrthoDB" id="2146436at2759"/>
<dbReference type="Pfam" id="PF20238">
    <property type="entry name" value="BIM1-like_dom"/>
    <property type="match status" value="1"/>
</dbReference>
<evidence type="ECO:0000256" key="4">
    <source>
        <dbReference type="ARBA" id="ARBA00022729"/>
    </source>
</evidence>
<evidence type="ECO:0000256" key="2">
    <source>
        <dbReference type="ARBA" id="ARBA00022475"/>
    </source>
</evidence>
<protein>
    <recommendedName>
        <fullName evidence="10">Copper acquisition factor BIM1-like domain-containing protein</fullName>
    </recommendedName>
</protein>
<keyword evidence="6" id="KW-0325">Glycoprotein</keyword>
<evidence type="ECO:0000256" key="5">
    <source>
        <dbReference type="ARBA" id="ARBA00023136"/>
    </source>
</evidence>
<dbReference type="CDD" id="cd21176">
    <property type="entry name" value="LPMO_auxiliary-like"/>
    <property type="match status" value="1"/>
</dbReference>
<feature type="domain" description="Copper acquisition factor BIM1-like" evidence="10">
    <location>
        <begin position="18"/>
        <end position="158"/>
    </location>
</feature>
<keyword evidence="7" id="KW-0449">Lipoprotein</keyword>
<evidence type="ECO:0000256" key="3">
    <source>
        <dbReference type="ARBA" id="ARBA00022622"/>
    </source>
</evidence>
<dbReference type="EMBL" id="KN882048">
    <property type="protein sequence ID" value="KIY45340.1"/>
    <property type="molecule type" value="Genomic_DNA"/>
</dbReference>
<evidence type="ECO:0000313" key="12">
    <source>
        <dbReference type="Proteomes" id="UP000054144"/>
    </source>
</evidence>